<protein>
    <recommendedName>
        <fullName evidence="10">Sulfite exporter TauE/SafE</fullName>
    </recommendedName>
</protein>
<sequence length="579" mass="63418">MKHVVLLCILLSLIYIVLQAEQVRGETINTLRLNHPNVASGKEITSRFLVGTPCNSSISCGPELECEEGVCVHVKLGSPFTVRDGMACLVFFVAAAMASAGAIAGGPIFVPVLEVMLNFAVSQAGGVSQSMITGMAVAVSTIAFLKRHPERDRPAVYYEIVTSMVPICLMGTFIGTYVNQVLPGYFTAFVVVIILIYLVITTSMKAMSLRRIELHERDLRNTGTSSDYDMADILVSQNPQDSNNTNATKRNSFSKSLSNAAGTCEEHAWTTTNDSDEYNSNLNLPSQRNNNNNNNATTGNENGESSSACLPNVQITRIFAKIPFLGAYLHPPKSSPDIDSMLKTERRRFQWGDLLLLVTTWSFVIIFVALRGGKPRIISPLGVHLCGWIYWFLLAILELVLLIISSVTMLRLYSLHQHRVRLGYLFCRSDVRWTPKTLILYGIFCFVCGLVASWVGISVETLAAGFLLVVLGVDPLVVQLTGGVINLFTSSAIAAESAANGSLAWRYALFYAGFTFLGALVGVLVVGHFVKKYHLKSIIVFCLVFFLIVATGLELYVAIQTLQDTLKYDTSKFPIGSIC</sequence>
<evidence type="ECO:0000313" key="8">
    <source>
        <dbReference type="EMBL" id="EME26420.1"/>
    </source>
</evidence>
<gene>
    <name evidence="8" type="ORF">Gasu_59110</name>
</gene>
<feature type="region of interest" description="Disordered" evidence="5">
    <location>
        <begin position="270"/>
        <end position="306"/>
    </location>
</feature>
<dbReference type="GO" id="GO:0031464">
    <property type="term" value="C:Cul4A-RING E3 ubiquitin ligase complex"/>
    <property type="evidence" value="ECO:0007669"/>
    <property type="project" value="TreeGrafter"/>
</dbReference>
<keyword evidence="2 6" id="KW-0812">Transmembrane</keyword>
<dbReference type="InterPro" id="IPR002781">
    <property type="entry name" value="TM_pro_TauE-like"/>
</dbReference>
<dbReference type="PANTHER" id="PTHR14255">
    <property type="entry name" value="CEREBLON"/>
    <property type="match status" value="1"/>
</dbReference>
<dbReference type="OrthoDB" id="305451at2759"/>
<feature type="transmembrane region" description="Helical" evidence="6">
    <location>
        <begin position="156"/>
        <end position="178"/>
    </location>
</feature>
<dbReference type="RefSeq" id="XP_005702940.1">
    <property type="nucleotide sequence ID" value="XM_005702883.1"/>
</dbReference>
<evidence type="ECO:0000256" key="4">
    <source>
        <dbReference type="ARBA" id="ARBA00023136"/>
    </source>
</evidence>
<dbReference type="PANTHER" id="PTHR14255:SF3">
    <property type="entry name" value="SULFITE EXPORTER TAUE_SAFE FAMILY PROTEIN 5-RELATED"/>
    <property type="match status" value="1"/>
</dbReference>
<keyword evidence="4 6" id="KW-0472">Membrane</keyword>
<keyword evidence="9" id="KW-1185">Reference proteome</keyword>
<feature type="transmembrane region" description="Helical" evidence="6">
    <location>
        <begin position="351"/>
        <end position="370"/>
    </location>
</feature>
<feature type="transmembrane region" description="Helical" evidence="6">
    <location>
        <begin position="438"/>
        <end position="457"/>
    </location>
</feature>
<evidence type="ECO:0000256" key="1">
    <source>
        <dbReference type="ARBA" id="ARBA00004141"/>
    </source>
</evidence>
<dbReference type="EMBL" id="KB454549">
    <property type="protein sequence ID" value="EME26420.1"/>
    <property type="molecule type" value="Genomic_DNA"/>
</dbReference>
<dbReference type="Gramene" id="EME26420">
    <property type="protein sequence ID" value="EME26420"/>
    <property type="gene ID" value="Gasu_59110"/>
</dbReference>
<organism evidence="8 9">
    <name type="scientific">Galdieria sulphuraria</name>
    <name type="common">Red alga</name>
    <dbReference type="NCBI Taxonomy" id="130081"/>
    <lineage>
        <taxon>Eukaryota</taxon>
        <taxon>Rhodophyta</taxon>
        <taxon>Bangiophyceae</taxon>
        <taxon>Galdieriales</taxon>
        <taxon>Galdieriaceae</taxon>
        <taxon>Galdieria</taxon>
    </lineage>
</organism>
<dbReference type="GO" id="GO:0016020">
    <property type="term" value="C:membrane"/>
    <property type="evidence" value="ECO:0007669"/>
    <property type="project" value="UniProtKB-SubCell"/>
</dbReference>
<feature type="transmembrane region" description="Helical" evidence="6">
    <location>
        <begin position="508"/>
        <end position="526"/>
    </location>
</feature>
<dbReference type="AlphaFoldDB" id="M2WRI6"/>
<evidence type="ECO:0000256" key="2">
    <source>
        <dbReference type="ARBA" id="ARBA00022692"/>
    </source>
</evidence>
<evidence type="ECO:0000256" key="6">
    <source>
        <dbReference type="SAM" id="Phobius"/>
    </source>
</evidence>
<feature type="transmembrane region" description="Helical" evidence="6">
    <location>
        <begin position="89"/>
        <end position="113"/>
    </location>
</feature>
<proteinExistence type="predicted"/>
<feature type="transmembrane region" description="Helical" evidence="6">
    <location>
        <begin position="538"/>
        <end position="559"/>
    </location>
</feature>
<feature type="transmembrane region" description="Helical" evidence="6">
    <location>
        <begin position="390"/>
        <end position="413"/>
    </location>
</feature>
<feature type="chain" id="PRO_5004028667" description="Sulfite exporter TauE/SafE" evidence="7">
    <location>
        <begin position="21"/>
        <end position="579"/>
    </location>
</feature>
<comment type="subcellular location">
    <subcellularLocation>
        <location evidence="1">Membrane</location>
        <topology evidence="1">Multi-pass membrane protein</topology>
    </subcellularLocation>
</comment>
<evidence type="ECO:0008006" key="10">
    <source>
        <dbReference type="Google" id="ProtNLM"/>
    </source>
</evidence>
<evidence type="ECO:0000256" key="3">
    <source>
        <dbReference type="ARBA" id="ARBA00022989"/>
    </source>
</evidence>
<evidence type="ECO:0000256" key="7">
    <source>
        <dbReference type="SAM" id="SignalP"/>
    </source>
</evidence>
<dbReference type="GO" id="GO:0016567">
    <property type="term" value="P:protein ubiquitination"/>
    <property type="evidence" value="ECO:0007669"/>
    <property type="project" value="TreeGrafter"/>
</dbReference>
<feature type="signal peptide" evidence="7">
    <location>
        <begin position="1"/>
        <end position="20"/>
    </location>
</feature>
<dbReference type="Pfam" id="PF01925">
    <property type="entry name" value="TauE"/>
    <property type="match status" value="1"/>
</dbReference>
<accession>M2WRI6</accession>
<dbReference type="OMA" id="SEWMITI"/>
<reference evidence="9" key="1">
    <citation type="journal article" date="2013" name="Science">
        <title>Gene transfer from bacteria and archaea facilitated evolution of an extremophilic eukaryote.</title>
        <authorList>
            <person name="Schonknecht G."/>
            <person name="Chen W.H."/>
            <person name="Ternes C.M."/>
            <person name="Barbier G.G."/>
            <person name="Shrestha R.P."/>
            <person name="Stanke M."/>
            <person name="Brautigam A."/>
            <person name="Baker B.J."/>
            <person name="Banfield J.F."/>
            <person name="Garavito R.M."/>
            <person name="Carr K."/>
            <person name="Wilkerson C."/>
            <person name="Rensing S.A."/>
            <person name="Gagneul D."/>
            <person name="Dickenson N.E."/>
            <person name="Oesterhelt C."/>
            <person name="Lercher M.J."/>
            <person name="Weber A.P."/>
        </authorList>
    </citation>
    <scope>NUCLEOTIDE SEQUENCE [LARGE SCALE GENOMIC DNA]</scope>
    <source>
        <strain evidence="9">074W</strain>
    </source>
</reference>
<dbReference type="Proteomes" id="UP000030680">
    <property type="component" value="Unassembled WGS sequence"/>
</dbReference>
<dbReference type="GeneID" id="17085398"/>
<keyword evidence="3 6" id="KW-1133">Transmembrane helix</keyword>
<feature type="compositionally biased region" description="Low complexity" evidence="5">
    <location>
        <begin position="279"/>
        <end position="304"/>
    </location>
</feature>
<evidence type="ECO:0000256" key="5">
    <source>
        <dbReference type="SAM" id="MobiDB-lite"/>
    </source>
</evidence>
<name>M2WRI6_GALSU</name>
<dbReference type="KEGG" id="gsl:Gasu_59110"/>
<evidence type="ECO:0000313" key="9">
    <source>
        <dbReference type="Proteomes" id="UP000030680"/>
    </source>
</evidence>
<keyword evidence="7" id="KW-0732">Signal</keyword>
<feature type="transmembrane region" description="Helical" evidence="6">
    <location>
        <begin position="184"/>
        <end position="204"/>
    </location>
</feature>